<accession>I3YBD2</accession>
<organism evidence="1 2">
    <name type="scientific">Thiocystis violascens (strain ATCC 17096 / DSM 198 / 6111)</name>
    <name type="common">Chromatium violascens</name>
    <dbReference type="NCBI Taxonomy" id="765911"/>
    <lineage>
        <taxon>Bacteria</taxon>
        <taxon>Pseudomonadati</taxon>
        <taxon>Pseudomonadota</taxon>
        <taxon>Gammaproteobacteria</taxon>
        <taxon>Chromatiales</taxon>
        <taxon>Chromatiaceae</taxon>
        <taxon>Thiocystis</taxon>
    </lineage>
</organism>
<dbReference type="InterPro" id="IPR053847">
    <property type="entry name" value="DUF6928"/>
</dbReference>
<evidence type="ECO:0000313" key="1">
    <source>
        <dbReference type="EMBL" id="AFL74300.1"/>
    </source>
</evidence>
<sequence>MGAKTWMLVFANSNVREALAGSPPLDREATQKLANTLFPGEKLEPIGDGDLSYTCPPDNEVHIGCFPGVSVVAAKEFGIDYPSKLPQRFIAAGGNGTVTLHAMHSVVDWFAYATWANGKLVRSLSLSPDSGIMEDIGQRLSFEEPYWSGEPPTVDSQEEMDDYPLPFHPLELGEAILKAQFGYQLEGYIDASLLEPESIPLVRYKRTRSPWWKFW</sequence>
<proteinExistence type="predicted"/>
<evidence type="ECO:0000313" key="2">
    <source>
        <dbReference type="Proteomes" id="UP000006062"/>
    </source>
</evidence>
<name>I3YBD2_THIV6</name>
<dbReference type="OrthoDB" id="4772769at2"/>
<dbReference type="AlphaFoldDB" id="I3YBD2"/>
<dbReference type="EMBL" id="CP003154">
    <property type="protein sequence ID" value="AFL74300.1"/>
    <property type="molecule type" value="Genomic_DNA"/>
</dbReference>
<reference evidence="1 2" key="1">
    <citation type="submission" date="2012-06" db="EMBL/GenBank/DDBJ databases">
        <title>Complete sequence of Thiocystis violascens DSM 198.</title>
        <authorList>
            <consortium name="US DOE Joint Genome Institute"/>
            <person name="Lucas S."/>
            <person name="Han J."/>
            <person name="Lapidus A."/>
            <person name="Cheng J.-F."/>
            <person name="Goodwin L."/>
            <person name="Pitluck S."/>
            <person name="Peters L."/>
            <person name="Ovchinnikova G."/>
            <person name="Teshima H."/>
            <person name="Detter J.C."/>
            <person name="Han C."/>
            <person name="Tapia R."/>
            <person name="Land M."/>
            <person name="Hauser L."/>
            <person name="Kyrpides N."/>
            <person name="Ivanova N."/>
            <person name="Pagani I."/>
            <person name="Vogl K."/>
            <person name="Liu Z."/>
            <person name="Frigaard N.-U."/>
            <person name="Bryant D."/>
            <person name="Woyke T."/>
        </authorList>
    </citation>
    <scope>NUCLEOTIDE SEQUENCE [LARGE SCALE GENOMIC DNA]</scope>
    <source>
        <strain evidence="2">ATCC 17096 / DSM 198 / 6111</strain>
    </source>
</reference>
<protein>
    <submittedName>
        <fullName evidence="1">Uncharacterized protein</fullName>
    </submittedName>
</protein>
<dbReference type="HOGENOM" id="CLU_062995_1_0_6"/>
<dbReference type="KEGG" id="tvi:Thivi_2354"/>
<dbReference type="Proteomes" id="UP000006062">
    <property type="component" value="Chromosome"/>
</dbReference>
<dbReference type="RefSeq" id="WP_014778746.1">
    <property type="nucleotide sequence ID" value="NC_018012.1"/>
</dbReference>
<dbReference type="eggNOG" id="ENOG5031CVH">
    <property type="taxonomic scope" value="Bacteria"/>
</dbReference>
<gene>
    <name evidence="1" type="ordered locus">Thivi_2354</name>
</gene>
<keyword evidence="2" id="KW-1185">Reference proteome</keyword>
<dbReference type="Pfam" id="PF21997">
    <property type="entry name" value="DUF6928"/>
    <property type="match status" value="1"/>
</dbReference>